<organism evidence="1">
    <name type="scientific">viral metagenome</name>
    <dbReference type="NCBI Taxonomy" id="1070528"/>
    <lineage>
        <taxon>unclassified sequences</taxon>
        <taxon>metagenomes</taxon>
        <taxon>organismal metagenomes</taxon>
    </lineage>
</organism>
<evidence type="ECO:0000313" key="1">
    <source>
        <dbReference type="EMBL" id="QHS79244.1"/>
    </source>
</evidence>
<name>A0A6C0AHG6_9ZZZZ</name>
<dbReference type="AlphaFoldDB" id="A0A6C0AHG6"/>
<reference evidence="1" key="1">
    <citation type="journal article" date="2020" name="Nature">
        <title>Giant virus diversity and host interactions through global metagenomics.</title>
        <authorList>
            <person name="Schulz F."/>
            <person name="Roux S."/>
            <person name="Paez-Espino D."/>
            <person name="Jungbluth S."/>
            <person name="Walsh D.A."/>
            <person name="Denef V.J."/>
            <person name="McMahon K.D."/>
            <person name="Konstantinidis K.T."/>
            <person name="Eloe-Fadrosh E.A."/>
            <person name="Kyrpides N.C."/>
            <person name="Woyke T."/>
        </authorList>
    </citation>
    <scope>NUCLEOTIDE SEQUENCE</scope>
    <source>
        <strain evidence="1">GVMAG-S-1035118-87</strain>
    </source>
</reference>
<accession>A0A6C0AHG6</accession>
<dbReference type="EMBL" id="MN740627">
    <property type="protein sequence ID" value="QHS79244.1"/>
    <property type="molecule type" value="Genomic_DNA"/>
</dbReference>
<sequence>MIYLRSIGTMRSAPATTLASNTASHDSFFAIKRAMTIAKTEQNQLPKVGVMSSSQRTGLQVASFANRRTRFQKGNGNDVKCALAKVRGGGCVAPKKKGAIKN</sequence>
<protein>
    <submittedName>
        <fullName evidence="1">Uncharacterized protein</fullName>
    </submittedName>
</protein>
<proteinExistence type="predicted"/>